<evidence type="ECO:0000256" key="12">
    <source>
        <dbReference type="ARBA" id="ARBA00047899"/>
    </source>
</evidence>
<keyword evidence="6" id="KW-0418">Kinase</keyword>
<keyword evidence="17" id="KW-1185">Reference proteome</keyword>
<dbReference type="Gene3D" id="3.30.200.20">
    <property type="entry name" value="Phosphorylase Kinase, domain 1"/>
    <property type="match status" value="1"/>
</dbReference>
<evidence type="ECO:0000256" key="7">
    <source>
        <dbReference type="ARBA" id="ARBA00022840"/>
    </source>
</evidence>
<dbReference type="GO" id="GO:0043565">
    <property type="term" value="F:sequence-specific DNA binding"/>
    <property type="evidence" value="ECO:0007669"/>
    <property type="project" value="InterPro"/>
</dbReference>
<dbReference type="PROSITE" id="PS50011">
    <property type="entry name" value="PROTEIN_KINASE_DOM"/>
    <property type="match status" value="1"/>
</dbReference>
<dbReference type="PROSITE" id="PS50811">
    <property type="entry name" value="WRKY"/>
    <property type="match status" value="1"/>
</dbReference>
<dbReference type="InterPro" id="IPR045272">
    <property type="entry name" value="ANXUR1/2-like"/>
</dbReference>
<keyword evidence="8" id="KW-0805">Transcription regulation</keyword>
<accession>A0AA38WBL4</accession>
<name>A0AA38WBL4_9ASTR</name>
<dbReference type="Gene3D" id="1.10.510.10">
    <property type="entry name" value="Transferase(Phosphotransferase) domain 1"/>
    <property type="match status" value="1"/>
</dbReference>
<comment type="subcellular location">
    <subcellularLocation>
        <location evidence="1">Nucleus</location>
    </subcellularLocation>
</comment>
<evidence type="ECO:0000256" key="13">
    <source>
        <dbReference type="ARBA" id="ARBA00048679"/>
    </source>
</evidence>
<dbReference type="GO" id="GO:0004714">
    <property type="term" value="F:transmembrane receptor protein tyrosine kinase activity"/>
    <property type="evidence" value="ECO:0007669"/>
    <property type="project" value="InterPro"/>
</dbReference>
<dbReference type="FunFam" id="2.20.25.80:FF:000003">
    <property type="entry name" value="WRKY transcription factor 57"/>
    <property type="match status" value="1"/>
</dbReference>
<dbReference type="GO" id="GO:0005886">
    <property type="term" value="C:plasma membrane"/>
    <property type="evidence" value="ECO:0007669"/>
    <property type="project" value="TreeGrafter"/>
</dbReference>
<dbReference type="PANTHER" id="PTHR27003">
    <property type="entry name" value="OS07G0166700 PROTEIN"/>
    <property type="match status" value="1"/>
</dbReference>
<evidence type="ECO:0000256" key="9">
    <source>
        <dbReference type="ARBA" id="ARBA00023125"/>
    </source>
</evidence>
<dbReference type="InterPro" id="IPR000719">
    <property type="entry name" value="Prot_kinase_dom"/>
</dbReference>
<comment type="caution">
    <text evidence="16">The sequence shown here is derived from an EMBL/GenBank/DDBJ whole genome shotgun (WGS) entry which is preliminary data.</text>
</comment>
<dbReference type="GO" id="GO:0003700">
    <property type="term" value="F:DNA-binding transcription factor activity"/>
    <property type="evidence" value="ECO:0007669"/>
    <property type="project" value="InterPro"/>
</dbReference>
<dbReference type="Proteomes" id="UP001172457">
    <property type="component" value="Chromosome 4"/>
</dbReference>
<evidence type="ECO:0000256" key="4">
    <source>
        <dbReference type="ARBA" id="ARBA00022679"/>
    </source>
</evidence>
<keyword evidence="10" id="KW-0804">Transcription</keyword>
<evidence type="ECO:0000256" key="5">
    <source>
        <dbReference type="ARBA" id="ARBA00022741"/>
    </source>
</evidence>
<gene>
    <name evidence="16" type="ORF">OSB04_018477</name>
</gene>
<dbReference type="InterPro" id="IPR003657">
    <property type="entry name" value="WRKY_dom"/>
</dbReference>
<sequence length="404" mass="45541">MEQIPLSHILSATENFDKKNFIAAGGFGQVYKGHSEQYGTIAVKRLEDHGMGGQGQHEFRMEIELLSAYKHENLVSLVGFCDQDGEKILVYKHESNGSLDKHLQSEDLNWIQRLQICLDAARGLKYLHYDVGDQRRVVHRDVKSSNILLDENMKAKISDFGLSKISPTNVSCTILISNACGTIGYIDPEYVTYVLCGRLARVVKYEDRRQFLCVLAPNHFEKHTLHEIIYSNIRDQMDPASLQIFSTVAYHCLTKCRTDRPTMNQIVEQLQKALDEQLAASSGLRPGGAALQLGLSTSMIQPGNMEVRALKPVSSRRAVVEPRNIFRTISEVDILDDGYRWLKYGKKFVKGNPNARSYYKCTSQGCNVRKHVERDANDPKGVITTYEGKHNHDVPAAAVRVNDI</sequence>
<keyword evidence="3" id="KW-0723">Serine/threonine-protein kinase</keyword>
<dbReference type="PROSITE" id="PS00108">
    <property type="entry name" value="PROTEIN_KINASE_ST"/>
    <property type="match status" value="1"/>
</dbReference>
<keyword evidence="5" id="KW-0547">Nucleotide-binding</keyword>
<dbReference type="InterPro" id="IPR008271">
    <property type="entry name" value="Ser/Thr_kinase_AS"/>
</dbReference>
<evidence type="ECO:0000256" key="2">
    <source>
        <dbReference type="ARBA" id="ARBA00012513"/>
    </source>
</evidence>
<comment type="catalytic activity">
    <reaction evidence="13">
        <text>L-seryl-[protein] + ATP = O-phospho-L-seryl-[protein] + ADP + H(+)</text>
        <dbReference type="Rhea" id="RHEA:17989"/>
        <dbReference type="Rhea" id="RHEA-COMP:9863"/>
        <dbReference type="Rhea" id="RHEA-COMP:11604"/>
        <dbReference type="ChEBI" id="CHEBI:15378"/>
        <dbReference type="ChEBI" id="CHEBI:29999"/>
        <dbReference type="ChEBI" id="CHEBI:30616"/>
        <dbReference type="ChEBI" id="CHEBI:83421"/>
        <dbReference type="ChEBI" id="CHEBI:456216"/>
        <dbReference type="EC" id="2.7.11.1"/>
    </reaction>
</comment>
<dbReference type="InterPro" id="IPR036576">
    <property type="entry name" value="WRKY_dom_sf"/>
</dbReference>
<protein>
    <recommendedName>
        <fullName evidence="2">non-specific serine/threonine protein kinase</fullName>
        <ecNumber evidence="2">2.7.11.1</ecNumber>
    </recommendedName>
</protein>
<dbReference type="FunFam" id="3.30.200.20:FF:000039">
    <property type="entry name" value="receptor-like protein kinase FERONIA"/>
    <property type="match status" value="1"/>
</dbReference>
<dbReference type="AlphaFoldDB" id="A0AA38WBL4"/>
<evidence type="ECO:0000313" key="16">
    <source>
        <dbReference type="EMBL" id="KAJ9554432.1"/>
    </source>
</evidence>
<evidence type="ECO:0000259" key="15">
    <source>
        <dbReference type="PROSITE" id="PS50811"/>
    </source>
</evidence>
<dbReference type="GO" id="GO:0004674">
    <property type="term" value="F:protein serine/threonine kinase activity"/>
    <property type="evidence" value="ECO:0007669"/>
    <property type="project" value="UniProtKB-KW"/>
</dbReference>
<dbReference type="Gene3D" id="2.20.25.80">
    <property type="entry name" value="WRKY domain"/>
    <property type="match status" value="1"/>
</dbReference>
<evidence type="ECO:0000256" key="1">
    <source>
        <dbReference type="ARBA" id="ARBA00004123"/>
    </source>
</evidence>
<keyword evidence="11" id="KW-0539">Nucleus</keyword>
<dbReference type="EMBL" id="JARYMX010000004">
    <property type="protein sequence ID" value="KAJ9554432.1"/>
    <property type="molecule type" value="Genomic_DNA"/>
</dbReference>
<reference evidence="16" key="1">
    <citation type="submission" date="2023-03" db="EMBL/GenBank/DDBJ databases">
        <title>Chromosome-scale reference genome and RAD-based genetic map of yellow starthistle (Centaurea solstitialis) reveal putative structural variation and QTLs associated with invader traits.</title>
        <authorList>
            <person name="Reatini B."/>
            <person name="Cang F.A."/>
            <person name="Jiang Q."/>
            <person name="Mckibben M.T.W."/>
            <person name="Barker M.S."/>
            <person name="Rieseberg L.H."/>
            <person name="Dlugosch K.M."/>
        </authorList>
    </citation>
    <scope>NUCLEOTIDE SEQUENCE</scope>
    <source>
        <strain evidence="16">CAN-66</strain>
        <tissue evidence="16">Leaf</tissue>
    </source>
</reference>
<organism evidence="16 17">
    <name type="scientific">Centaurea solstitialis</name>
    <name type="common">yellow star-thistle</name>
    <dbReference type="NCBI Taxonomy" id="347529"/>
    <lineage>
        <taxon>Eukaryota</taxon>
        <taxon>Viridiplantae</taxon>
        <taxon>Streptophyta</taxon>
        <taxon>Embryophyta</taxon>
        <taxon>Tracheophyta</taxon>
        <taxon>Spermatophyta</taxon>
        <taxon>Magnoliopsida</taxon>
        <taxon>eudicotyledons</taxon>
        <taxon>Gunneridae</taxon>
        <taxon>Pentapetalae</taxon>
        <taxon>asterids</taxon>
        <taxon>campanulids</taxon>
        <taxon>Asterales</taxon>
        <taxon>Asteraceae</taxon>
        <taxon>Carduoideae</taxon>
        <taxon>Cardueae</taxon>
        <taxon>Centaureinae</taxon>
        <taxon>Centaurea</taxon>
    </lineage>
</organism>
<evidence type="ECO:0000256" key="10">
    <source>
        <dbReference type="ARBA" id="ARBA00023163"/>
    </source>
</evidence>
<evidence type="ECO:0000256" key="6">
    <source>
        <dbReference type="ARBA" id="ARBA00022777"/>
    </source>
</evidence>
<dbReference type="FunFam" id="1.10.510.10:FF:001023">
    <property type="entry name" value="Os07g0541700 protein"/>
    <property type="match status" value="1"/>
</dbReference>
<proteinExistence type="predicted"/>
<feature type="domain" description="WRKY" evidence="15">
    <location>
        <begin position="330"/>
        <end position="395"/>
    </location>
</feature>
<evidence type="ECO:0000313" key="17">
    <source>
        <dbReference type="Proteomes" id="UP001172457"/>
    </source>
</evidence>
<dbReference type="Pfam" id="PF07714">
    <property type="entry name" value="PK_Tyr_Ser-Thr"/>
    <property type="match status" value="1"/>
</dbReference>
<evidence type="ECO:0000259" key="14">
    <source>
        <dbReference type="PROSITE" id="PS50011"/>
    </source>
</evidence>
<dbReference type="InterPro" id="IPR011009">
    <property type="entry name" value="Kinase-like_dom_sf"/>
</dbReference>
<keyword evidence="7" id="KW-0067">ATP-binding</keyword>
<dbReference type="GO" id="GO:0005524">
    <property type="term" value="F:ATP binding"/>
    <property type="evidence" value="ECO:0007669"/>
    <property type="project" value="UniProtKB-KW"/>
</dbReference>
<evidence type="ECO:0000256" key="3">
    <source>
        <dbReference type="ARBA" id="ARBA00022527"/>
    </source>
</evidence>
<dbReference type="SMART" id="SM00774">
    <property type="entry name" value="WRKY"/>
    <property type="match status" value="1"/>
</dbReference>
<evidence type="ECO:0000256" key="11">
    <source>
        <dbReference type="ARBA" id="ARBA00023242"/>
    </source>
</evidence>
<keyword evidence="9" id="KW-0238">DNA-binding</keyword>
<dbReference type="SUPFAM" id="SSF118290">
    <property type="entry name" value="WRKY DNA-binding domain"/>
    <property type="match status" value="1"/>
</dbReference>
<dbReference type="SUPFAM" id="SSF56112">
    <property type="entry name" value="Protein kinase-like (PK-like)"/>
    <property type="match status" value="1"/>
</dbReference>
<dbReference type="SMART" id="SM00220">
    <property type="entry name" value="S_TKc"/>
    <property type="match status" value="1"/>
</dbReference>
<dbReference type="EC" id="2.7.11.1" evidence="2"/>
<comment type="catalytic activity">
    <reaction evidence="12">
        <text>L-threonyl-[protein] + ATP = O-phospho-L-threonyl-[protein] + ADP + H(+)</text>
        <dbReference type="Rhea" id="RHEA:46608"/>
        <dbReference type="Rhea" id="RHEA-COMP:11060"/>
        <dbReference type="Rhea" id="RHEA-COMP:11605"/>
        <dbReference type="ChEBI" id="CHEBI:15378"/>
        <dbReference type="ChEBI" id="CHEBI:30013"/>
        <dbReference type="ChEBI" id="CHEBI:30616"/>
        <dbReference type="ChEBI" id="CHEBI:61977"/>
        <dbReference type="ChEBI" id="CHEBI:456216"/>
        <dbReference type="EC" id="2.7.11.1"/>
    </reaction>
</comment>
<keyword evidence="4" id="KW-0808">Transferase</keyword>
<dbReference type="GO" id="GO:0009506">
    <property type="term" value="C:plasmodesma"/>
    <property type="evidence" value="ECO:0007669"/>
    <property type="project" value="TreeGrafter"/>
</dbReference>
<dbReference type="PANTHER" id="PTHR27003:SF458">
    <property type="entry name" value="TOLL_INTERLEUKIN-1 RECEPTOR HOMOLOGY (TIR) DOMAIN, PROTEIN KINASE-LIKE DOMAIN PROTEIN-RELATED"/>
    <property type="match status" value="1"/>
</dbReference>
<dbReference type="GO" id="GO:0005634">
    <property type="term" value="C:nucleus"/>
    <property type="evidence" value="ECO:0007669"/>
    <property type="project" value="UniProtKB-SubCell"/>
</dbReference>
<evidence type="ECO:0000256" key="8">
    <source>
        <dbReference type="ARBA" id="ARBA00023015"/>
    </source>
</evidence>
<dbReference type="InterPro" id="IPR001245">
    <property type="entry name" value="Ser-Thr/Tyr_kinase_cat_dom"/>
</dbReference>
<feature type="domain" description="Protein kinase" evidence="14">
    <location>
        <begin position="16"/>
        <end position="300"/>
    </location>
</feature>
<dbReference type="Pfam" id="PF03106">
    <property type="entry name" value="WRKY"/>
    <property type="match status" value="1"/>
</dbReference>